<proteinExistence type="predicted"/>
<dbReference type="AlphaFoldDB" id="A0A2H3JDB9"/>
<reference evidence="2 3" key="1">
    <citation type="journal article" date="2012" name="Science">
        <title>The Paleozoic origin of enzymatic lignin decomposition reconstructed from 31 fungal genomes.</title>
        <authorList>
            <person name="Floudas D."/>
            <person name="Binder M."/>
            <person name="Riley R."/>
            <person name="Barry K."/>
            <person name="Blanchette R.A."/>
            <person name="Henrissat B."/>
            <person name="Martinez A.T."/>
            <person name="Otillar R."/>
            <person name="Spatafora J.W."/>
            <person name="Yadav J.S."/>
            <person name="Aerts A."/>
            <person name="Benoit I."/>
            <person name="Boyd A."/>
            <person name="Carlson A."/>
            <person name="Copeland A."/>
            <person name="Coutinho P.M."/>
            <person name="de Vries R.P."/>
            <person name="Ferreira P."/>
            <person name="Findley K."/>
            <person name="Foster B."/>
            <person name="Gaskell J."/>
            <person name="Glotzer D."/>
            <person name="Gorecki P."/>
            <person name="Heitman J."/>
            <person name="Hesse C."/>
            <person name="Hori C."/>
            <person name="Igarashi K."/>
            <person name="Jurgens J.A."/>
            <person name="Kallen N."/>
            <person name="Kersten P."/>
            <person name="Kohler A."/>
            <person name="Kuees U."/>
            <person name="Kumar T.K.A."/>
            <person name="Kuo A."/>
            <person name="LaButti K."/>
            <person name="Larrondo L.F."/>
            <person name="Lindquist E."/>
            <person name="Ling A."/>
            <person name="Lombard V."/>
            <person name="Lucas S."/>
            <person name="Lundell T."/>
            <person name="Martin R."/>
            <person name="McLaughlin D.J."/>
            <person name="Morgenstern I."/>
            <person name="Morin E."/>
            <person name="Murat C."/>
            <person name="Nagy L.G."/>
            <person name="Nolan M."/>
            <person name="Ohm R.A."/>
            <person name="Patyshakuliyeva A."/>
            <person name="Rokas A."/>
            <person name="Ruiz-Duenas F.J."/>
            <person name="Sabat G."/>
            <person name="Salamov A."/>
            <person name="Samejima M."/>
            <person name="Schmutz J."/>
            <person name="Slot J.C."/>
            <person name="St John F."/>
            <person name="Stenlid J."/>
            <person name="Sun H."/>
            <person name="Sun S."/>
            <person name="Syed K."/>
            <person name="Tsang A."/>
            <person name="Wiebenga A."/>
            <person name="Young D."/>
            <person name="Pisabarro A."/>
            <person name="Eastwood D.C."/>
            <person name="Martin F."/>
            <person name="Cullen D."/>
            <person name="Grigoriev I.V."/>
            <person name="Hibbett D.S."/>
        </authorList>
    </citation>
    <scope>NUCLEOTIDE SEQUENCE [LARGE SCALE GENOMIC DNA]</scope>
    <source>
        <strain evidence="2 3">MD-104</strain>
    </source>
</reference>
<protein>
    <submittedName>
        <fullName evidence="2">Uncharacterized protein</fullName>
    </submittedName>
</protein>
<keyword evidence="3" id="KW-1185">Reference proteome</keyword>
<gene>
    <name evidence="2" type="ORF">WOLCODRAFT_165748</name>
</gene>
<evidence type="ECO:0000313" key="3">
    <source>
        <dbReference type="Proteomes" id="UP000218811"/>
    </source>
</evidence>
<sequence length="354" mass="38424">MPPATSPALGGLVSSRHPRAPRVLACIGAHNSVRAPQSANFLLGIDQARHQHRHRTGVPFAGAARPLWAHTSTAREPASALIAAAAPEHGCVSLLAAPIPRSEVPCSYAFLGDHDRWTDDAPLAARPDVWHSRHWSKHARQTFTPRTAITCSVPLCRFTGRSAPLRVWLIRNGGGRAHTQLLVWERASRAGYTESAVSSPALTKAAASPFAISGYGLERAGAEQRTQVVEPFEPDARVPQGVRQHDGRDAQQGSRGRALAVVDGPWAGDGKATRAQTAGGARQFWGLHNSWLPWLAQQSRHAADSTRSARREESTGGDFGEAHYLEAVIIAERPPIRSKHKLLEDAFVVQWRRP</sequence>
<feature type="region of interest" description="Disordered" evidence="1">
    <location>
        <begin position="232"/>
        <end position="257"/>
    </location>
</feature>
<evidence type="ECO:0000256" key="1">
    <source>
        <dbReference type="SAM" id="MobiDB-lite"/>
    </source>
</evidence>
<accession>A0A2H3JDB9</accession>
<name>A0A2H3JDB9_WOLCO</name>
<organism evidence="2 3">
    <name type="scientific">Wolfiporia cocos (strain MD-104)</name>
    <name type="common">Brown rot fungus</name>
    <dbReference type="NCBI Taxonomy" id="742152"/>
    <lineage>
        <taxon>Eukaryota</taxon>
        <taxon>Fungi</taxon>
        <taxon>Dikarya</taxon>
        <taxon>Basidiomycota</taxon>
        <taxon>Agaricomycotina</taxon>
        <taxon>Agaricomycetes</taxon>
        <taxon>Polyporales</taxon>
        <taxon>Phaeolaceae</taxon>
        <taxon>Wolfiporia</taxon>
    </lineage>
</organism>
<evidence type="ECO:0000313" key="2">
    <source>
        <dbReference type="EMBL" id="PCH34694.1"/>
    </source>
</evidence>
<dbReference type="EMBL" id="KB467832">
    <property type="protein sequence ID" value="PCH34694.1"/>
    <property type="molecule type" value="Genomic_DNA"/>
</dbReference>
<dbReference type="Proteomes" id="UP000218811">
    <property type="component" value="Unassembled WGS sequence"/>
</dbReference>